<gene>
    <name evidence="1" type="ORF">UFOPK2969_01448</name>
</gene>
<name>A0A6J6XUD4_9ZZZZ</name>
<proteinExistence type="predicted"/>
<evidence type="ECO:0000313" key="1">
    <source>
        <dbReference type="EMBL" id="CAB4800592.1"/>
    </source>
</evidence>
<organism evidence="1">
    <name type="scientific">freshwater metagenome</name>
    <dbReference type="NCBI Taxonomy" id="449393"/>
    <lineage>
        <taxon>unclassified sequences</taxon>
        <taxon>metagenomes</taxon>
        <taxon>ecological metagenomes</taxon>
    </lineage>
</organism>
<dbReference type="EMBL" id="CAFAAD010000129">
    <property type="protein sequence ID" value="CAB4800592.1"/>
    <property type="molecule type" value="Genomic_DNA"/>
</dbReference>
<dbReference type="AlphaFoldDB" id="A0A6J6XUD4"/>
<sequence>MKHALFVVHDDLGSTEVEKTLQTIVPVDHATVKVVEIGGRETATIELHHRTKFRRNNRDDVEDHCAWVVDTTTVFVTTVEGRNDLEALDGLLLTLRGKWLLAFGRIDLLTQTDLVTIEVNALDQVGNGFCTHAAFEVLAVAIFEFTPEHFVFDDLASKEGLELVERALDEIAFHVVTLTDGLKILVGSALTSLDVGVFCAFLFKGLDLVFEILVTLVELETKVLLDEVLLGEHVLLECREIGMATLVVNPSNKVGGEVDDLFELLGLDLFTSFRAHEEVREP</sequence>
<reference evidence="1" key="1">
    <citation type="submission" date="2020-05" db="EMBL/GenBank/DDBJ databases">
        <authorList>
            <person name="Chiriac C."/>
            <person name="Salcher M."/>
            <person name="Ghai R."/>
            <person name="Kavagutti S V."/>
        </authorList>
    </citation>
    <scope>NUCLEOTIDE SEQUENCE</scope>
</reference>
<protein>
    <submittedName>
        <fullName evidence="1">Unannotated protein</fullName>
    </submittedName>
</protein>
<accession>A0A6J6XUD4</accession>